<sequence>MDLRRGANSCFAHGELLLLKIGGAEDWSLLLQCGVARRLHSSSLQSNSTNKFVYETQSRRQIRSR</sequence>
<dbReference type="Proteomes" id="UP000006727">
    <property type="component" value="Chromosome 3"/>
</dbReference>
<evidence type="ECO:0000313" key="2">
    <source>
        <dbReference type="EnsemblPlants" id="Pp3c3_35590V3.1"/>
    </source>
</evidence>
<reference evidence="2" key="3">
    <citation type="submission" date="2020-12" db="UniProtKB">
        <authorList>
            <consortium name="EnsemblPlants"/>
        </authorList>
    </citation>
    <scope>IDENTIFICATION</scope>
</reference>
<evidence type="ECO:0000313" key="1">
    <source>
        <dbReference type="EMBL" id="PNR58428.1"/>
    </source>
</evidence>
<dbReference type="AlphaFoldDB" id="A0A2K1KXC3"/>
<dbReference type="EMBL" id="ABEU02000003">
    <property type="protein sequence ID" value="PNR58428.1"/>
    <property type="molecule type" value="Genomic_DNA"/>
</dbReference>
<reference evidence="1 3" key="1">
    <citation type="journal article" date="2008" name="Science">
        <title>The Physcomitrella genome reveals evolutionary insights into the conquest of land by plants.</title>
        <authorList>
            <person name="Rensing S."/>
            <person name="Lang D."/>
            <person name="Zimmer A."/>
            <person name="Terry A."/>
            <person name="Salamov A."/>
            <person name="Shapiro H."/>
            <person name="Nishiyama T."/>
            <person name="Perroud P.-F."/>
            <person name="Lindquist E."/>
            <person name="Kamisugi Y."/>
            <person name="Tanahashi T."/>
            <person name="Sakakibara K."/>
            <person name="Fujita T."/>
            <person name="Oishi K."/>
            <person name="Shin-I T."/>
            <person name="Kuroki Y."/>
            <person name="Toyoda A."/>
            <person name="Suzuki Y."/>
            <person name="Hashimoto A."/>
            <person name="Yamaguchi K."/>
            <person name="Sugano A."/>
            <person name="Kohara Y."/>
            <person name="Fujiyama A."/>
            <person name="Anterola A."/>
            <person name="Aoki S."/>
            <person name="Ashton N."/>
            <person name="Barbazuk W.B."/>
            <person name="Barker E."/>
            <person name="Bennetzen J."/>
            <person name="Bezanilla M."/>
            <person name="Blankenship R."/>
            <person name="Cho S.H."/>
            <person name="Dutcher S."/>
            <person name="Estelle M."/>
            <person name="Fawcett J.A."/>
            <person name="Gundlach H."/>
            <person name="Hanada K."/>
            <person name="Heyl A."/>
            <person name="Hicks K.A."/>
            <person name="Hugh J."/>
            <person name="Lohr M."/>
            <person name="Mayer K."/>
            <person name="Melkozernov A."/>
            <person name="Murata T."/>
            <person name="Nelson D."/>
            <person name="Pils B."/>
            <person name="Prigge M."/>
            <person name="Reiss B."/>
            <person name="Renner T."/>
            <person name="Rombauts S."/>
            <person name="Rushton P."/>
            <person name="Sanderfoot A."/>
            <person name="Schween G."/>
            <person name="Shiu S.-H."/>
            <person name="Stueber K."/>
            <person name="Theodoulou F.L."/>
            <person name="Tu H."/>
            <person name="Van de Peer Y."/>
            <person name="Verrier P.J."/>
            <person name="Waters E."/>
            <person name="Wood A."/>
            <person name="Yang L."/>
            <person name="Cove D."/>
            <person name="Cuming A."/>
            <person name="Hasebe M."/>
            <person name="Lucas S."/>
            <person name="Mishler D.B."/>
            <person name="Reski R."/>
            <person name="Grigoriev I."/>
            <person name="Quatrano R.S."/>
            <person name="Boore J.L."/>
        </authorList>
    </citation>
    <scope>NUCLEOTIDE SEQUENCE [LARGE SCALE GENOMIC DNA]</scope>
    <source>
        <strain evidence="2 3">cv. Gransden 2004</strain>
    </source>
</reference>
<dbReference type="EnsemblPlants" id="Pp3c3_35590V3.1">
    <property type="protein sequence ID" value="Pp3c3_35590V3.1"/>
    <property type="gene ID" value="Pp3c3_35590"/>
</dbReference>
<keyword evidence="3" id="KW-1185">Reference proteome</keyword>
<name>A0A2K1KXC3_PHYPA</name>
<dbReference type="Gramene" id="Pp3c3_35590V3.1">
    <property type="protein sequence ID" value="Pp3c3_35590V3.1"/>
    <property type="gene ID" value="Pp3c3_35590"/>
</dbReference>
<accession>A0A2K1KXC3</accession>
<gene>
    <name evidence="1" type="ORF">PHYPA_005423</name>
</gene>
<protein>
    <submittedName>
        <fullName evidence="1 2">Uncharacterized protein</fullName>
    </submittedName>
</protein>
<proteinExistence type="predicted"/>
<reference evidence="1 3" key="2">
    <citation type="journal article" date="2018" name="Plant J.">
        <title>The Physcomitrella patens chromosome-scale assembly reveals moss genome structure and evolution.</title>
        <authorList>
            <person name="Lang D."/>
            <person name="Ullrich K.K."/>
            <person name="Murat F."/>
            <person name="Fuchs J."/>
            <person name="Jenkins J."/>
            <person name="Haas F.B."/>
            <person name="Piednoel M."/>
            <person name="Gundlach H."/>
            <person name="Van Bel M."/>
            <person name="Meyberg R."/>
            <person name="Vives C."/>
            <person name="Morata J."/>
            <person name="Symeonidi A."/>
            <person name="Hiss M."/>
            <person name="Muchero W."/>
            <person name="Kamisugi Y."/>
            <person name="Saleh O."/>
            <person name="Blanc G."/>
            <person name="Decker E.L."/>
            <person name="van Gessel N."/>
            <person name="Grimwood J."/>
            <person name="Hayes R.D."/>
            <person name="Graham S.W."/>
            <person name="Gunter L.E."/>
            <person name="McDaniel S.F."/>
            <person name="Hoernstein S.N.W."/>
            <person name="Larsson A."/>
            <person name="Li F.W."/>
            <person name="Perroud P.F."/>
            <person name="Phillips J."/>
            <person name="Ranjan P."/>
            <person name="Rokshar D.S."/>
            <person name="Rothfels C.J."/>
            <person name="Schneider L."/>
            <person name="Shu S."/>
            <person name="Stevenson D.W."/>
            <person name="Thummler F."/>
            <person name="Tillich M."/>
            <person name="Villarreal Aguilar J.C."/>
            <person name="Widiez T."/>
            <person name="Wong G.K."/>
            <person name="Wymore A."/>
            <person name="Zhang Y."/>
            <person name="Zimmer A.D."/>
            <person name="Quatrano R.S."/>
            <person name="Mayer K.F.X."/>
            <person name="Goodstein D."/>
            <person name="Casacuberta J.M."/>
            <person name="Vandepoele K."/>
            <person name="Reski R."/>
            <person name="Cuming A.C."/>
            <person name="Tuskan G.A."/>
            <person name="Maumus F."/>
            <person name="Salse J."/>
            <person name="Schmutz J."/>
            <person name="Rensing S.A."/>
        </authorList>
    </citation>
    <scope>NUCLEOTIDE SEQUENCE [LARGE SCALE GENOMIC DNA]</scope>
    <source>
        <strain evidence="2 3">cv. Gransden 2004</strain>
    </source>
</reference>
<organism evidence="1">
    <name type="scientific">Physcomitrium patens</name>
    <name type="common">Spreading-leaved earth moss</name>
    <name type="synonym">Physcomitrella patens</name>
    <dbReference type="NCBI Taxonomy" id="3218"/>
    <lineage>
        <taxon>Eukaryota</taxon>
        <taxon>Viridiplantae</taxon>
        <taxon>Streptophyta</taxon>
        <taxon>Embryophyta</taxon>
        <taxon>Bryophyta</taxon>
        <taxon>Bryophytina</taxon>
        <taxon>Bryopsida</taxon>
        <taxon>Funariidae</taxon>
        <taxon>Funariales</taxon>
        <taxon>Funariaceae</taxon>
        <taxon>Physcomitrium</taxon>
    </lineage>
</organism>
<evidence type="ECO:0000313" key="3">
    <source>
        <dbReference type="Proteomes" id="UP000006727"/>
    </source>
</evidence>
<dbReference type="InParanoid" id="A0A2K1KXC3"/>